<organism evidence="1 2">
    <name type="scientific">Paenochrobactrum gallinarii</name>
    <dbReference type="NCBI Taxonomy" id="643673"/>
    <lineage>
        <taxon>Bacteria</taxon>
        <taxon>Pseudomonadati</taxon>
        <taxon>Pseudomonadota</taxon>
        <taxon>Alphaproteobacteria</taxon>
        <taxon>Hyphomicrobiales</taxon>
        <taxon>Brucellaceae</taxon>
        <taxon>Paenochrobactrum</taxon>
    </lineage>
</organism>
<gene>
    <name evidence="1" type="ORF">FHS77_001649</name>
</gene>
<dbReference type="Proteomes" id="UP000555393">
    <property type="component" value="Unassembled WGS sequence"/>
</dbReference>
<proteinExistence type="predicted"/>
<evidence type="ECO:0000313" key="1">
    <source>
        <dbReference type="EMBL" id="MBB6261099.1"/>
    </source>
</evidence>
<dbReference type="EMBL" id="JACIIU010000006">
    <property type="protein sequence ID" value="MBB6261099.1"/>
    <property type="molecule type" value="Genomic_DNA"/>
</dbReference>
<name>A0A841LZR1_9HYPH</name>
<sequence length="112" mass="13058">MRTPLVVTACMITIFFGHLIPAYAEKMRLDKLDRKTEVYLQRGLNDVDSRCFAYILTQLRKEDTKQWYISFDEPDQDGVMFGGADSDANYSCEHGQLITYEIGEKYVIKNFR</sequence>
<reference evidence="1 2" key="1">
    <citation type="submission" date="2020-08" db="EMBL/GenBank/DDBJ databases">
        <title>Genomic Encyclopedia of Type Strains, Phase IV (KMG-IV): sequencing the most valuable type-strain genomes for metagenomic binning, comparative biology and taxonomic classification.</title>
        <authorList>
            <person name="Goeker M."/>
        </authorList>
    </citation>
    <scope>NUCLEOTIDE SEQUENCE [LARGE SCALE GENOMIC DNA]</scope>
    <source>
        <strain evidence="1 2">DSM 22336</strain>
    </source>
</reference>
<protein>
    <submittedName>
        <fullName evidence="1">Uncharacterized protein</fullName>
    </submittedName>
</protein>
<comment type="caution">
    <text evidence="1">The sequence shown here is derived from an EMBL/GenBank/DDBJ whole genome shotgun (WGS) entry which is preliminary data.</text>
</comment>
<evidence type="ECO:0000313" key="2">
    <source>
        <dbReference type="Proteomes" id="UP000555393"/>
    </source>
</evidence>
<keyword evidence="2" id="KW-1185">Reference proteome</keyword>
<accession>A0A841LZR1</accession>
<dbReference type="AlphaFoldDB" id="A0A841LZR1"/>